<dbReference type="GO" id="GO:0006508">
    <property type="term" value="P:proteolysis"/>
    <property type="evidence" value="ECO:0007669"/>
    <property type="project" value="InterPro"/>
</dbReference>
<dbReference type="PANTHER" id="PTHR24260">
    <property type="match status" value="1"/>
</dbReference>
<feature type="domain" description="Peptidase S1" evidence="1">
    <location>
        <begin position="1"/>
        <end position="99"/>
    </location>
</feature>
<evidence type="ECO:0000313" key="2">
    <source>
        <dbReference type="EMBL" id="RZB38746.1"/>
    </source>
</evidence>
<reference evidence="2 3" key="1">
    <citation type="submission" date="2017-03" db="EMBL/GenBank/DDBJ databases">
        <title>Genome of the blue death feigning beetle - Asbolus verrucosus.</title>
        <authorList>
            <person name="Rider S.D."/>
        </authorList>
    </citation>
    <scope>NUCLEOTIDE SEQUENCE [LARGE SCALE GENOMIC DNA]</scope>
    <source>
        <strain evidence="2">Butters</strain>
        <tissue evidence="2">Head and leg muscle</tissue>
    </source>
</reference>
<accession>A0A482V184</accession>
<organism evidence="2 3">
    <name type="scientific">Asbolus verrucosus</name>
    <name type="common">Desert ironclad beetle</name>
    <dbReference type="NCBI Taxonomy" id="1661398"/>
    <lineage>
        <taxon>Eukaryota</taxon>
        <taxon>Metazoa</taxon>
        <taxon>Ecdysozoa</taxon>
        <taxon>Arthropoda</taxon>
        <taxon>Hexapoda</taxon>
        <taxon>Insecta</taxon>
        <taxon>Pterygota</taxon>
        <taxon>Neoptera</taxon>
        <taxon>Endopterygota</taxon>
        <taxon>Coleoptera</taxon>
        <taxon>Polyphaga</taxon>
        <taxon>Cucujiformia</taxon>
        <taxon>Tenebrionidae</taxon>
        <taxon>Pimeliinae</taxon>
        <taxon>Asbolus</taxon>
    </lineage>
</organism>
<dbReference type="STRING" id="1661398.A0A482V184"/>
<dbReference type="Pfam" id="PF00089">
    <property type="entry name" value="Trypsin"/>
    <property type="match status" value="1"/>
</dbReference>
<dbReference type="InterPro" id="IPR001254">
    <property type="entry name" value="Trypsin_dom"/>
</dbReference>
<dbReference type="InterPro" id="IPR051333">
    <property type="entry name" value="CLIP_Serine_Protease"/>
</dbReference>
<feature type="non-terminal residue" evidence="2">
    <location>
        <position position="100"/>
    </location>
</feature>
<protein>
    <submittedName>
        <fullName evidence="2">Trypsin domain containing protein</fullName>
    </submittedName>
</protein>
<feature type="non-terminal residue" evidence="2">
    <location>
        <position position="1"/>
    </location>
</feature>
<keyword evidence="3" id="KW-1185">Reference proteome</keyword>
<dbReference type="PROSITE" id="PS50240">
    <property type="entry name" value="TRYPSIN_DOM"/>
    <property type="match status" value="1"/>
</dbReference>
<dbReference type="Proteomes" id="UP000292052">
    <property type="component" value="Unassembled WGS sequence"/>
</dbReference>
<dbReference type="Gene3D" id="2.40.10.10">
    <property type="entry name" value="Trypsin-like serine proteases"/>
    <property type="match status" value="1"/>
</dbReference>
<dbReference type="GO" id="GO:0004252">
    <property type="term" value="F:serine-type endopeptidase activity"/>
    <property type="evidence" value="ECO:0007669"/>
    <property type="project" value="InterPro"/>
</dbReference>
<dbReference type="InterPro" id="IPR043504">
    <property type="entry name" value="Peptidase_S1_PA_chymotrypsin"/>
</dbReference>
<dbReference type="SUPFAM" id="SSF50494">
    <property type="entry name" value="Trypsin-like serine proteases"/>
    <property type="match status" value="1"/>
</dbReference>
<evidence type="ECO:0000259" key="1">
    <source>
        <dbReference type="PROSITE" id="PS50240"/>
    </source>
</evidence>
<evidence type="ECO:0000313" key="3">
    <source>
        <dbReference type="Proteomes" id="UP000292052"/>
    </source>
</evidence>
<dbReference type="AlphaFoldDB" id="A0A482V184"/>
<proteinExistence type="predicted"/>
<name>A0A482V184_ASBVE</name>
<dbReference type="InterPro" id="IPR009003">
    <property type="entry name" value="Peptidase_S1_PA"/>
</dbReference>
<dbReference type="EMBL" id="QDEB01134107">
    <property type="protein sequence ID" value="RZB38746.1"/>
    <property type="molecule type" value="Genomic_DNA"/>
</dbReference>
<sequence>KSGLSNDLNWVTLSALSNAECKITCGNQITDNMVCFSSNYNEGTCKGDTGGPLIQRAGRGWTIVVAKTSFVSGNGCETTDPSGYTRIFGYNDWIRNVTSM</sequence>
<gene>
    <name evidence="2" type="ORF">BDFB_014294</name>
</gene>
<dbReference type="PANTHER" id="PTHR24260:SF136">
    <property type="entry name" value="GH08193P-RELATED"/>
    <property type="match status" value="1"/>
</dbReference>
<comment type="caution">
    <text evidence="2">The sequence shown here is derived from an EMBL/GenBank/DDBJ whole genome shotgun (WGS) entry which is preliminary data.</text>
</comment>
<dbReference type="OrthoDB" id="6769544at2759"/>